<proteinExistence type="predicted"/>
<evidence type="ECO:0000256" key="7">
    <source>
        <dbReference type="ARBA" id="ARBA00023170"/>
    </source>
</evidence>
<dbReference type="EMBL" id="JAIWYP010000004">
    <property type="protein sequence ID" value="KAH3833694.1"/>
    <property type="molecule type" value="Genomic_DNA"/>
</dbReference>
<evidence type="ECO:0000256" key="4">
    <source>
        <dbReference type="ARBA" id="ARBA00022989"/>
    </source>
</evidence>
<keyword evidence="2 9" id="KW-0812">Transmembrane</keyword>
<evidence type="ECO:0000256" key="8">
    <source>
        <dbReference type="ARBA" id="ARBA00023180"/>
    </source>
</evidence>
<keyword evidence="13" id="KW-1185">Reference proteome</keyword>
<evidence type="ECO:0000256" key="1">
    <source>
        <dbReference type="ARBA" id="ARBA00004167"/>
    </source>
</evidence>
<dbReference type="Proteomes" id="UP000828390">
    <property type="component" value="Unassembled WGS sequence"/>
</dbReference>
<feature type="signal peptide" evidence="10">
    <location>
        <begin position="1"/>
        <end position="24"/>
    </location>
</feature>
<evidence type="ECO:0000313" key="12">
    <source>
        <dbReference type="EMBL" id="KAH3833694.1"/>
    </source>
</evidence>
<comment type="subcellular location">
    <subcellularLocation>
        <location evidence="1">Membrane</location>
        <topology evidence="1">Single-pass membrane protein</topology>
    </subcellularLocation>
</comment>
<evidence type="ECO:0000259" key="11">
    <source>
        <dbReference type="PROSITE" id="PS00652"/>
    </source>
</evidence>
<evidence type="ECO:0000256" key="9">
    <source>
        <dbReference type="SAM" id="Phobius"/>
    </source>
</evidence>
<evidence type="ECO:0000256" key="5">
    <source>
        <dbReference type="ARBA" id="ARBA00023136"/>
    </source>
</evidence>
<dbReference type="OrthoDB" id="6160417at2759"/>
<evidence type="ECO:0000256" key="6">
    <source>
        <dbReference type="ARBA" id="ARBA00023157"/>
    </source>
</evidence>
<evidence type="ECO:0000313" key="13">
    <source>
        <dbReference type="Proteomes" id="UP000828390"/>
    </source>
</evidence>
<comment type="caution">
    <text evidence="12">The sequence shown here is derived from an EMBL/GenBank/DDBJ whole genome shotgun (WGS) entry which is preliminary data.</text>
</comment>
<dbReference type="InterPro" id="IPR047526">
    <property type="entry name" value="TNR19/27/EDAR"/>
</dbReference>
<protein>
    <recommendedName>
        <fullName evidence="11">TNFR-Cys domain-containing protein</fullName>
    </recommendedName>
</protein>
<keyword evidence="7" id="KW-0675">Receptor</keyword>
<keyword evidence="10" id="KW-0732">Signal</keyword>
<dbReference type="GO" id="GO:0016020">
    <property type="term" value="C:membrane"/>
    <property type="evidence" value="ECO:0007669"/>
    <property type="project" value="UniProtKB-SubCell"/>
</dbReference>
<dbReference type="AlphaFoldDB" id="A0A9D4K671"/>
<feature type="chain" id="PRO_5039730557" description="TNFR-Cys domain-containing protein" evidence="10">
    <location>
        <begin position="25"/>
        <end position="402"/>
    </location>
</feature>
<dbReference type="GO" id="GO:0043123">
    <property type="term" value="P:positive regulation of canonical NF-kappaB signal transduction"/>
    <property type="evidence" value="ECO:0007669"/>
    <property type="project" value="InterPro"/>
</dbReference>
<dbReference type="GO" id="GO:0038023">
    <property type="term" value="F:signaling receptor activity"/>
    <property type="evidence" value="ECO:0007669"/>
    <property type="project" value="InterPro"/>
</dbReference>
<evidence type="ECO:0000256" key="10">
    <source>
        <dbReference type="SAM" id="SignalP"/>
    </source>
</evidence>
<keyword evidence="3" id="KW-0677">Repeat</keyword>
<accession>A0A9D4K671</accession>
<dbReference type="InterPro" id="IPR001368">
    <property type="entry name" value="TNFR/NGFR_Cys_rich_reg"/>
</dbReference>
<keyword evidence="6" id="KW-1015">Disulfide bond</keyword>
<reference evidence="12" key="1">
    <citation type="journal article" date="2019" name="bioRxiv">
        <title>The Genome of the Zebra Mussel, Dreissena polymorpha: A Resource for Invasive Species Research.</title>
        <authorList>
            <person name="McCartney M.A."/>
            <person name="Auch B."/>
            <person name="Kono T."/>
            <person name="Mallez S."/>
            <person name="Zhang Y."/>
            <person name="Obille A."/>
            <person name="Becker A."/>
            <person name="Abrahante J.E."/>
            <person name="Garbe J."/>
            <person name="Badalamenti J.P."/>
            <person name="Herman A."/>
            <person name="Mangelson H."/>
            <person name="Liachko I."/>
            <person name="Sullivan S."/>
            <person name="Sone E.D."/>
            <person name="Koren S."/>
            <person name="Silverstein K.A.T."/>
            <person name="Beckman K.B."/>
            <person name="Gohl D.M."/>
        </authorList>
    </citation>
    <scope>NUCLEOTIDE SEQUENCE</scope>
    <source>
        <strain evidence="12">Duluth1</strain>
        <tissue evidence="12">Whole animal</tissue>
    </source>
</reference>
<feature type="transmembrane region" description="Helical" evidence="9">
    <location>
        <begin position="187"/>
        <end position="213"/>
    </location>
</feature>
<reference evidence="12" key="2">
    <citation type="submission" date="2020-11" db="EMBL/GenBank/DDBJ databases">
        <authorList>
            <person name="McCartney M.A."/>
            <person name="Auch B."/>
            <person name="Kono T."/>
            <person name="Mallez S."/>
            <person name="Becker A."/>
            <person name="Gohl D.M."/>
            <person name="Silverstein K.A.T."/>
            <person name="Koren S."/>
            <person name="Bechman K.B."/>
            <person name="Herman A."/>
            <person name="Abrahante J.E."/>
            <person name="Garbe J."/>
        </authorList>
    </citation>
    <scope>NUCLEOTIDE SEQUENCE</scope>
    <source>
        <strain evidence="12">Duluth1</strain>
        <tissue evidence="12">Whole animal</tissue>
    </source>
</reference>
<keyword evidence="5 9" id="KW-0472">Membrane</keyword>
<keyword evidence="4 9" id="KW-1133">Transmembrane helix</keyword>
<name>A0A9D4K671_DREPO</name>
<dbReference type="GO" id="GO:0046330">
    <property type="term" value="P:positive regulation of JNK cascade"/>
    <property type="evidence" value="ECO:0007669"/>
    <property type="project" value="InterPro"/>
</dbReference>
<evidence type="ECO:0000256" key="3">
    <source>
        <dbReference type="ARBA" id="ARBA00022737"/>
    </source>
</evidence>
<dbReference type="PROSITE" id="PS00652">
    <property type="entry name" value="TNFR_NGFR_1"/>
    <property type="match status" value="1"/>
</dbReference>
<sequence length="402" mass="44527">MLLSYQKLCLTVCILISVILKVNSNVLPRCSARENTYWKEIKQKCTPCRTCSAGTARNLSSEIDLKTGPYGDEECFPCQECSNDHYVYIPTLEFLPPYCTKCSANCTSVNRYMKKSCSSQSNWECGDCLPGYENKYGNSDFPCTKKTHVKSSSETSTPVANPAITQALVGSSHQGNESGGWFASLPVALQVLIIVFAAIFVFVIAAISGALACNRYCPPKSLSRENSSLLHSEVEIDGGRDIPQTGVRGELSNPASLPENCARLAVALNRYNQTTSANVCHCLIFQEFDCLDCVPLLAKSNSQIGNNLDLIAFIASEVCHDPLKLFWAIGVQDSDIYILNDDRNRAPEKISQKDFIYNVLHRWLQVNTEATYRDLFKGLCQGGFHHINRAVCAQYDSYVPQV</sequence>
<evidence type="ECO:0000256" key="2">
    <source>
        <dbReference type="ARBA" id="ARBA00022692"/>
    </source>
</evidence>
<gene>
    <name evidence="12" type="ORF">DPMN_107006</name>
</gene>
<dbReference type="PANTHER" id="PTHR12120">
    <property type="entry name" value="TNFR-CYS DOMAIN-CONTAINING PROTEIN"/>
    <property type="match status" value="1"/>
</dbReference>
<feature type="domain" description="TNFR-Cys" evidence="11">
    <location>
        <begin position="81"/>
        <end position="125"/>
    </location>
</feature>
<organism evidence="12 13">
    <name type="scientific">Dreissena polymorpha</name>
    <name type="common">Zebra mussel</name>
    <name type="synonym">Mytilus polymorpha</name>
    <dbReference type="NCBI Taxonomy" id="45954"/>
    <lineage>
        <taxon>Eukaryota</taxon>
        <taxon>Metazoa</taxon>
        <taxon>Spiralia</taxon>
        <taxon>Lophotrochozoa</taxon>
        <taxon>Mollusca</taxon>
        <taxon>Bivalvia</taxon>
        <taxon>Autobranchia</taxon>
        <taxon>Heteroconchia</taxon>
        <taxon>Euheterodonta</taxon>
        <taxon>Imparidentia</taxon>
        <taxon>Neoheterodontei</taxon>
        <taxon>Myida</taxon>
        <taxon>Dreissenoidea</taxon>
        <taxon>Dreissenidae</taxon>
        <taxon>Dreissena</taxon>
    </lineage>
</organism>
<dbReference type="PANTHER" id="PTHR12120:SF10">
    <property type="entry name" value="TNFR-CYS DOMAIN-CONTAINING PROTEIN"/>
    <property type="match status" value="1"/>
</dbReference>
<keyword evidence="8" id="KW-0325">Glycoprotein</keyword>